<dbReference type="GO" id="GO:0008270">
    <property type="term" value="F:zinc ion binding"/>
    <property type="evidence" value="ECO:0007669"/>
    <property type="project" value="UniProtKB-KW"/>
</dbReference>
<reference evidence="6" key="1">
    <citation type="submission" date="2022-10" db="EMBL/GenBank/DDBJ databases">
        <authorList>
            <person name="Chen Y."/>
            <person name="Dougan E. K."/>
            <person name="Chan C."/>
            <person name="Rhodes N."/>
            <person name="Thang M."/>
        </authorList>
    </citation>
    <scope>NUCLEOTIDE SEQUENCE</scope>
</reference>
<proteinExistence type="predicted"/>
<keyword evidence="1" id="KW-0863">Zinc-finger</keyword>
<dbReference type="PANTHER" id="PTHR19446">
    <property type="entry name" value="REVERSE TRANSCRIPTASES"/>
    <property type="match status" value="1"/>
</dbReference>
<dbReference type="InterPro" id="IPR013087">
    <property type="entry name" value="Znf_C2H2_type"/>
</dbReference>
<dbReference type="Pfam" id="PF00078">
    <property type="entry name" value="RVT_1"/>
    <property type="match status" value="1"/>
</dbReference>
<evidence type="ECO:0000313" key="9">
    <source>
        <dbReference type="Proteomes" id="UP001152797"/>
    </source>
</evidence>
<name>A0A9P1DD68_9DINO</name>
<feature type="domain" description="Reverse transcriptase" evidence="5">
    <location>
        <begin position="524"/>
        <end position="834"/>
    </location>
</feature>
<dbReference type="EMBL" id="CAMXCT010004270">
    <property type="protein sequence ID" value="CAI4008409.1"/>
    <property type="molecule type" value="Genomic_DNA"/>
</dbReference>
<evidence type="ECO:0000256" key="3">
    <source>
        <dbReference type="SAM" id="SignalP"/>
    </source>
</evidence>
<evidence type="ECO:0000259" key="5">
    <source>
        <dbReference type="PROSITE" id="PS50878"/>
    </source>
</evidence>
<organism evidence="6">
    <name type="scientific">Cladocopium goreaui</name>
    <dbReference type="NCBI Taxonomy" id="2562237"/>
    <lineage>
        <taxon>Eukaryota</taxon>
        <taxon>Sar</taxon>
        <taxon>Alveolata</taxon>
        <taxon>Dinophyceae</taxon>
        <taxon>Suessiales</taxon>
        <taxon>Symbiodiniaceae</taxon>
        <taxon>Cladocopium</taxon>
    </lineage>
</organism>
<comment type="caution">
    <text evidence="6">The sequence shown here is derived from an EMBL/GenBank/DDBJ whole genome shotgun (WGS) entry which is preliminary data.</text>
</comment>
<dbReference type="PROSITE" id="PS50878">
    <property type="entry name" value="RT_POL"/>
    <property type="match status" value="1"/>
</dbReference>
<reference evidence="7" key="2">
    <citation type="submission" date="2024-04" db="EMBL/GenBank/DDBJ databases">
        <authorList>
            <person name="Chen Y."/>
            <person name="Shah S."/>
            <person name="Dougan E. K."/>
            <person name="Thang M."/>
            <person name="Chan C."/>
        </authorList>
    </citation>
    <scope>NUCLEOTIDE SEQUENCE [LARGE SCALE GENOMIC DNA]</scope>
</reference>
<evidence type="ECO:0000256" key="1">
    <source>
        <dbReference type="PROSITE-ProRule" id="PRU00042"/>
    </source>
</evidence>
<protein>
    <submittedName>
        <fullName evidence="8">LINE-1 retrotransposable element ORF2 protein (ORF2p) (Long interspersed element-1) (L1) (Retrovirus-related Pol polyprotein LINE-1)</fullName>
    </submittedName>
</protein>
<keyword evidence="9" id="KW-1185">Reference proteome</keyword>
<feature type="signal peptide" evidence="3">
    <location>
        <begin position="1"/>
        <end position="20"/>
    </location>
</feature>
<accession>A0A9P1DD68</accession>
<keyword evidence="1" id="KW-0862">Zinc</keyword>
<dbReference type="EMBL" id="CAMXCT020004270">
    <property type="protein sequence ID" value="CAL1161784.1"/>
    <property type="molecule type" value="Genomic_DNA"/>
</dbReference>
<gene>
    <name evidence="6" type="ORF">C1SCF055_LOCUS33856</name>
</gene>
<dbReference type="Proteomes" id="UP001152797">
    <property type="component" value="Unassembled WGS sequence"/>
</dbReference>
<dbReference type="EMBL" id="CAMXCT030004270">
    <property type="protein sequence ID" value="CAL4795721.1"/>
    <property type="molecule type" value="Genomic_DNA"/>
</dbReference>
<dbReference type="PROSITE" id="PS00028">
    <property type="entry name" value="ZINC_FINGER_C2H2_1"/>
    <property type="match status" value="1"/>
</dbReference>
<keyword evidence="3" id="KW-0732">Signal</keyword>
<evidence type="ECO:0000256" key="2">
    <source>
        <dbReference type="SAM" id="MobiDB-lite"/>
    </source>
</evidence>
<sequence>MTVIWLWFLLLIQRSGVIWQLPSVSRLQTDRNSVGTPSWEHKAYAVINRLDVPQQTDSYCSTSLAQLDAGPTMDFFHKRMLHFNLLHAVGPATTLQPFPQPGTDAIVLLPDLLLQWEHTKSPHEQLWLFSDLICRVVPASEQLYMDLQDAMEFQLSPQPLPESYNSSFLQWTQWTYADLFCRVVPVLQYFTDLFCGVVPETILQFEMRRMTGQITTFMVPTMQLLVDATDLIDSNWHALHSGTSEDAADGVLVLFNARSIQASQIGFSGFTYFQRQRCRLDWRTGAPQWDHMLQATGHLLQDLCSQPTPPTDPVQVFHETLGPCFHEFYPQKHRAPKSAQDHHAALIQEKWFYHRQVMQTRALTLQALFHVWKCRSRYAALNRTHKQHTKLLKQQRFYDLLSSVQQAAQHHDSFAVHQIISQYTPKQPKRRIQLRNAVGAPATPHEGLLITKEFVESTWAGPSHVDLGDRAPPGVPFTIQDLEHELHRLPHNRSVAKPFLPAIVVKMHASTIASWLHHLLTHWWSTETPFIPAQWKRAWVTFIPKPNKSPSQVSNLRCIALQEPLGKCVLGALTKKLQLAVGPTLQQWPQYAFLPLRSTGDAIRRVAAHCNEVRSLVKNQRRSAHQRAANVEFFSCCGGIQIFLDIQRAFDQLPRQALFEHLDTLHDQSELTTLMAHWHSQTDYCIEHSGETALVSTGCGVRQGCRAAPLLWNSFLDQMFRTLAQQISPEWVKQTLTAFADDIHQGTVFRSSQQLQLEMTRIGLLLDTLENMGLTLSLEKSCILLEIAGSHCRKIRNRLLKYEGSHAFIDIPRANGRTSRIPVKRTADYLGTCLSYGNYEQQTFDKRVHCARLTFHRLRRWLCTSQIALRHRLLLWKACVLSTLMYGIVVQTNVSPADDSLLEVRSCDKNMNLDALLREEEEQRILRMHQSLTAALHTKPYGDALLQLVTNHDWNGLADLRPACEAAMLYLYLPSETGPPEVPPAAALRCEVCGLRAEHIDDLHKHLASVHRLAFNDWQPERDLMGKDPACSHCSKCFTNVSAVRQHVTLGQCSEFDPHRSPFLLPIAEIWTTALVTGDLQPVLSDPMLRMRMTLHCAQCGAAYMRSGDLILHLQTAHSAMWGQAQALTRYLMKTLMPQHSCVCNPSVHKVTLTHVCPFYRQMAMLAGRETQELLETFAAMAPLLSKATQKAKGDERDSKKAKIQHKPTEEAQRLDLQPVVLQMAKLLIRMDADQNLLRKQDSFVFYMQMEEESVIHILSKQAKQWHQEMTQQEGQMKTQEWKPLRATLMQTMAETLQMRLHKPYSCKQSDPLFQTAMHHNLVNDKGEFFFQKWDASSQKLVQTSQAPVGMDRMKRYVDQLVETLQDPANVVKFHALKASGDQRVTPWILQVALRCDELQTLLEQLMGGTPEVPDRQREERWEGQSSSPMMPMSDEHRHALLLAIGTLALLNAGNHCYINAAVMATLWAVVSRTNFRLADLGPHATLIADSLLTRHGHPMQLVTQPWFADVIQNWHNHNNQGDPVEFMTHVLGRLQLGGFNMKWERRVQIHDVVRLMDQSDAVRPLTVQFDAVDSNAIQHGYTALQTMLDSWAGQYGMQTALVAPSPLVCIHVDRFIHQGTTAVTKCERPIHFRGSLNIPVFDNEGLQVHQKGYQMISAVAHLGTDGSGHCRGILKTWPLLAPEPVNFLLTDDGRSPECIWTEPSWFTRNVSCFWYCDCDCLDLIKWPMPDPAHANDSDTSSMTEAAQDDVPLQKLFKAMSKT</sequence>
<evidence type="ECO:0000259" key="4">
    <source>
        <dbReference type="PROSITE" id="PS50157"/>
    </source>
</evidence>
<dbReference type="InterPro" id="IPR000477">
    <property type="entry name" value="RT_dom"/>
</dbReference>
<feature type="compositionally biased region" description="Basic and acidic residues" evidence="2">
    <location>
        <begin position="1192"/>
        <end position="1211"/>
    </location>
</feature>
<dbReference type="InterPro" id="IPR038765">
    <property type="entry name" value="Papain-like_cys_pep_sf"/>
</dbReference>
<feature type="compositionally biased region" description="Basic and acidic residues" evidence="2">
    <location>
        <begin position="1413"/>
        <end position="1423"/>
    </location>
</feature>
<feature type="chain" id="PRO_5043271442" evidence="3">
    <location>
        <begin position="21"/>
        <end position="1763"/>
    </location>
</feature>
<evidence type="ECO:0000313" key="7">
    <source>
        <dbReference type="EMBL" id="CAL1161784.1"/>
    </source>
</evidence>
<evidence type="ECO:0000313" key="6">
    <source>
        <dbReference type="EMBL" id="CAI4008409.1"/>
    </source>
</evidence>
<evidence type="ECO:0000313" key="8">
    <source>
        <dbReference type="EMBL" id="CAL4795721.1"/>
    </source>
</evidence>
<dbReference type="SUPFAM" id="SSF54001">
    <property type="entry name" value="Cysteine proteinases"/>
    <property type="match status" value="1"/>
</dbReference>
<keyword evidence="1" id="KW-0479">Metal-binding</keyword>
<feature type="domain" description="C2H2-type" evidence="4">
    <location>
        <begin position="1095"/>
        <end position="1119"/>
    </location>
</feature>
<dbReference type="PROSITE" id="PS50157">
    <property type="entry name" value="ZINC_FINGER_C2H2_2"/>
    <property type="match status" value="1"/>
</dbReference>
<dbReference type="Gene3D" id="3.30.160.60">
    <property type="entry name" value="Classic Zinc Finger"/>
    <property type="match status" value="1"/>
</dbReference>
<dbReference type="Gene3D" id="3.90.70.10">
    <property type="entry name" value="Cysteine proteinases"/>
    <property type="match status" value="1"/>
</dbReference>
<dbReference type="OrthoDB" id="425014at2759"/>
<dbReference type="SMART" id="SM00355">
    <property type="entry name" value="ZnF_C2H2"/>
    <property type="match status" value="3"/>
</dbReference>
<feature type="region of interest" description="Disordered" evidence="2">
    <location>
        <begin position="1189"/>
        <end position="1211"/>
    </location>
</feature>
<feature type="region of interest" description="Disordered" evidence="2">
    <location>
        <begin position="1409"/>
        <end position="1431"/>
    </location>
</feature>